<dbReference type="AlphaFoldDB" id="A0A0E9PXQ7"/>
<reference evidence="1" key="2">
    <citation type="journal article" date="2015" name="Fish Shellfish Immunol.">
        <title>Early steps in the European eel (Anguilla anguilla)-Vibrio vulnificus interaction in the gills: Role of the RtxA13 toxin.</title>
        <authorList>
            <person name="Callol A."/>
            <person name="Pajuelo D."/>
            <person name="Ebbesson L."/>
            <person name="Teles M."/>
            <person name="MacKenzie S."/>
            <person name="Amaro C."/>
        </authorList>
    </citation>
    <scope>NUCLEOTIDE SEQUENCE</scope>
</reference>
<accession>A0A0E9PXQ7</accession>
<organism evidence="1">
    <name type="scientific">Anguilla anguilla</name>
    <name type="common">European freshwater eel</name>
    <name type="synonym">Muraena anguilla</name>
    <dbReference type="NCBI Taxonomy" id="7936"/>
    <lineage>
        <taxon>Eukaryota</taxon>
        <taxon>Metazoa</taxon>
        <taxon>Chordata</taxon>
        <taxon>Craniata</taxon>
        <taxon>Vertebrata</taxon>
        <taxon>Euteleostomi</taxon>
        <taxon>Actinopterygii</taxon>
        <taxon>Neopterygii</taxon>
        <taxon>Teleostei</taxon>
        <taxon>Anguilliformes</taxon>
        <taxon>Anguillidae</taxon>
        <taxon>Anguilla</taxon>
    </lineage>
</organism>
<name>A0A0E9PXQ7_ANGAN</name>
<evidence type="ECO:0000313" key="1">
    <source>
        <dbReference type="EMBL" id="JAH08855.1"/>
    </source>
</evidence>
<dbReference type="EMBL" id="GBXM01099722">
    <property type="protein sequence ID" value="JAH08855.1"/>
    <property type="molecule type" value="Transcribed_RNA"/>
</dbReference>
<reference evidence="1" key="1">
    <citation type="submission" date="2014-11" db="EMBL/GenBank/DDBJ databases">
        <authorList>
            <person name="Amaro Gonzalez C."/>
        </authorList>
    </citation>
    <scope>NUCLEOTIDE SEQUENCE</scope>
</reference>
<protein>
    <submittedName>
        <fullName evidence="1">Uncharacterized protein</fullName>
    </submittedName>
</protein>
<proteinExistence type="predicted"/>
<sequence length="67" mass="7497">MADTLRLVYEHTLLMVWNLETASTGIDNIRLVNQAESTAFYNTALTNNAAHRTGNNGQYNIILTTIQ</sequence>